<dbReference type="Proteomes" id="UP000654075">
    <property type="component" value="Unassembled WGS sequence"/>
</dbReference>
<dbReference type="PANTHER" id="PTHR31635:SF196">
    <property type="entry name" value="REVERSE TRANSCRIPTASE DOMAIN-CONTAINING PROTEIN-RELATED"/>
    <property type="match status" value="1"/>
</dbReference>
<dbReference type="OrthoDB" id="9902985at2759"/>
<feature type="domain" description="Reverse transcriptase" evidence="1">
    <location>
        <begin position="1"/>
        <end position="111"/>
    </location>
</feature>
<dbReference type="InterPro" id="IPR000477">
    <property type="entry name" value="RT_dom"/>
</dbReference>
<evidence type="ECO:0000313" key="2">
    <source>
        <dbReference type="EMBL" id="CAE8592552.1"/>
    </source>
</evidence>
<dbReference type="EMBL" id="CAJNNV010005740">
    <property type="protein sequence ID" value="CAE8592552.1"/>
    <property type="molecule type" value="Genomic_DNA"/>
</dbReference>
<sequence>MLRLFYKDNRHVIRVGGHEFESIVVRSGVRQGCRLSPLLFALCADILLRKLSEHLQGDEILCAFADDTAAVVANYVKSLPVLSSLFQEFEAISALALNKKKTGIHSFVGGA</sequence>
<dbReference type="PANTHER" id="PTHR31635">
    <property type="entry name" value="REVERSE TRANSCRIPTASE DOMAIN-CONTAINING PROTEIN-RELATED"/>
    <property type="match status" value="1"/>
</dbReference>
<dbReference type="Pfam" id="PF00078">
    <property type="entry name" value="RVT_1"/>
    <property type="match status" value="1"/>
</dbReference>
<keyword evidence="3" id="KW-1185">Reference proteome</keyword>
<gene>
    <name evidence="2" type="ORF">PGLA1383_LOCUS11199</name>
</gene>
<accession>A0A813DV53</accession>
<evidence type="ECO:0000313" key="3">
    <source>
        <dbReference type="Proteomes" id="UP000654075"/>
    </source>
</evidence>
<reference evidence="2" key="1">
    <citation type="submission" date="2021-02" db="EMBL/GenBank/DDBJ databases">
        <authorList>
            <person name="Dougan E. K."/>
            <person name="Rhodes N."/>
            <person name="Thang M."/>
            <person name="Chan C."/>
        </authorList>
    </citation>
    <scope>NUCLEOTIDE SEQUENCE</scope>
</reference>
<organism evidence="2 3">
    <name type="scientific">Polarella glacialis</name>
    <name type="common">Dinoflagellate</name>
    <dbReference type="NCBI Taxonomy" id="89957"/>
    <lineage>
        <taxon>Eukaryota</taxon>
        <taxon>Sar</taxon>
        <taxon>Alveolata</taxon>
        <taxon>Dinophyceae</taxon>
        <taxon>Suessiales</taxon>
        <taxon>Suessiaceae</taxon>
        <taxon>Polarella</taxon>
    </lineage>
</organism>
<proteinExistence type="predicted"/>
<name>A0A813DV53_POLGL</name>
<dbReference type="AlphaFoldDB" id="A0A813DV53"/>
<comment type="caution">
    <text evidence="2">The sequence shown here is derived from an EMBL/GenBank/DDBJ whole genome shotgun (WGS) entry which is preliminary data.</text>
</comment>
<protein>
    <recommendedName>
        <fullName evidence="1">Reverse transcriptase domain-containing protein</fullName>
    </recommendedName>
</protein>
<dbReference type="PROSITE" id="PS50878">
    <property type="entry name" value="RT_POL"/>
    <property type="match status" value="1"/>
</dbReference>
<evidence type="ECO:0000259" key="1">
    <source>
        <dbReference type="PROSITE" id="PS50878"/>
    </source>
</evidence>